<dbReference type="RefSeq" id="WP_084274926.1">
    <property type="nucleotide sequence ID" value="NZ_AP026671.1"/>
</dbReference>
<feature type="signal peptide" evidence="1">
    <location>
        <begin position="1"/>
        <end position="21"/>
    </location>
</feature>
<reference evidence="2" key="1">
    <citation type="submission" date="2017-04" db="EMBL/GenBank/DDBJ databases">
        <authorList>
            <person name="Afonso C.L."/>
            <person name="Miller P.J."/>
            <person name="Scott M.A."/>
            <person name="Spackman E."/>
            <person name="Goraichik I."/>
            <person name="Dimitrov K.M."/>
            <person name="Suarez D.L."/>
            <person name="Swayne D.E."/>
        </authorList>
    </citation>
    <scope>NUCLEOTIDE SEQUENCE [LARGE SCALE GENOMIC DNA]</scope>
    <source>
        <strain evidence="2">DSM 16512</strain>
    </source>
</reference>
<evidence type="ECO:0000313" key="3">
    <source>
        <dbReference type="EMBL" id="SMC10001.1"/>
    </source>
</evidence>
<dbReference type="OrthoDB" id="5334626at2"/>
<evidence type="ECO:0000313" key="2">
    <source>
        <dbReference type="EMBL" id="SMC08653.1"/>
    </source>
</evidence>
<sequence>MKRIASIIFAALLGASFISTAAFASADKGQKIYQKKLKKVCGFNGAKFAAKHTQDEWEEINEAGKFEDEIQKLCPKYKKGYLKPSQLKHIYDFAYEYASDSGNVPSC</sequence>
<protein>
    <recommendedName>
        <fullName evidence="5">Cytochrome C</fullName>
    </recommendedName>
</protein>
<proteinExistence type="predicted"/>
<accession>A0A1W1WSF8</accession>
<dbReference type="EMBL" id="FWWZ01000001">
    <property type="protein sequence ID" value="SMC10001.1"/>
    <property type="molecule type" value="Genomic_DNA"/>
</dbReference>
<reference evidence="4" key="2">
    <citation type="submission" date="2017-04" db="EMBL/GenBank/DDBJ databases">
        <authorList>
            <person name="Varghese N."/>
            <person name="Submissions S."/>
        </authorList>
    </citation>
    <scope>NUCLEOTIDE SEQUENCE [LARGE SCALE GENOMIC DNA]</scope>
    <source>
        <strain evidence="4">DSM 16512</strain>
    </source>
</reference>
<dbReference type="EMBL" id="FWWZ01000001">
    <property type="protein sequence ID" value="SMC08653.1"/>
    <property type="molecule type" value="Genomic_DNA"/>
</dbReference>
<dbReference type="AlphaFoldDB" id="A0A1W1WSF8"/>
<organism evidence="2 4">
    <name type="scientific">Nitratiruptor tergarcus DSM 16512</name>
    <dbReference type="NCBI Taxonomy" id="1069081"/>
    <lineage>
        <taxon>Bacteria</taxon>
        <taxon>Pseudomonadati</taxon>
        <taxon>Campylobacterota</taxon>
        <taxon>Epsilonproteobacteria</taxon>
        <taxon>Nautiliales</taxon>
        <taxon>Nitratiruptoraceae</taxon>
        <taxon>Nitratiruptor</taxon>
    </lineage>
</organism>
<keyword evidence="4" id="KW-1185">Reference proteome</keyword>
<name>A0A1W1WSF8_9BACT</name>
<gene>
    <name evidence="2" type="ORF">SAMN05660197_0412</name>
    <name evidence="3" type="ORF">SAMN05660197_1831</name>
</gene>
<dbReference type="STRING" id="1069081.SAMN05660197_0412"/>
<evidence type="ECO:0000313" key="4">
    <source>
        <dbReference type="Proteomes" id="UP000192602"/>
    </source>
</evidence>
<evidence type="ECO:0000256" key="1">
    <source>
        <dbReference type="SAM" id="SignalP"/>
    </source>
</evidence>
<dbReference type="Proteomes" id="UP000192602">
    <property type="component" value="Unassembled WGS sequence"/>
</dbReference>
<feature type="chain" id="PRO_5015071700" description="Cytochrome C" evidence="1">
    <location>
        <begin position="22"/>
        <end position="107"/>
    </location>
</feature>
<evidence type="ECO:0008006" key="5">
    <source>
        <dbReference type="Google" id="ProtNLM"/>
    </source>
</evidence>
<keyword evidence="1" id="KW-0732">Signal</keyword>